<feature type="transmembrane region" description="Helical" evidence="1">
    <location>
        <begin position="53"/>
        <end position="72"/>
    </location>
</feature>
<dbReference type="RefSeq" id="WP_177267686.1">
    <property type="nucleotide sequence ID" value="NZ_JACRTA010000001.1"/>
</dbReference>
<gene>
    <name evidence="2" type="ORF">H8692_02590</name>
</gene>
<keyword evidence="1" id="KW-1133">Transmembrane helix</keyword>
<name>A0A926E4I2_9FIRM</name>
<dbReference type="Proteomes" id="UP000610862">
    <property type="component" value="Unassembled WGS sequence"/>
</dbReference>
<protein>
    <submittedName>
        <fullName evidence="2">Uncharacterized protein</fullName>
    </submittedName>
</protein>
<reference evidence="2" key="1">
    <citation type="submission" date="2020-08" db="EMBL/GenBank/DDBJ databases">
        <title>Genome public.</title>
        <authorList>
            <person name="Liu C."/>
            <person name="Sun Q."/>
        </authorList>
    </citation>
    <scope>NUCLEOTIDE SEQUENCE</scope>
    <source>
        <strain evidence="2">NSJ-24</strain>
    </source>
</reference>
<sequence length="77" mass="8954">MKEKKMKNWVIVRPRKPKEWIIFILMVGSILLTISPIVNVFNKPIVFLGLPLMFWLAIGALIIVIIVLNIAYRWGVH</sequence>
<evidence type="ECO:0000256" key="1">
    <source>
        <dbReference type="SAM" id="Phobius"/>
    </source>
</evidence>
<evidence type="ECO:0000313" key="2">
    <source>
        <dbReference type="EMBL" id="MBC8567650.1"/>
    </source>
</evidence>
<keyword evidence="3" id="KW-1185">Reference proteome</keyword>
<dbReference type="AlphaFoldDB" id="A0A926E4I2"/>
<accession>A0A926E4I2</accession>
<organism evidence="2 3">
    <name type="scientific">Lentihominibacter hominis</name>
    <dbReference type="NCBI Taxonomy" id="2763645"/>
    <lineage>
        <taxon>Bacteria</taxon>
        <taxon>Bacillati</taxon>
        <taxon>Bacillota</taxon>
        <taxon>Clostridia</taxon>
        <taxon>Peptostreptococcales</taxon>
        <taxon>Anaerovoracaceae</taxon>
        <taxon>Lentihominibacter</taxon>
    </lineage>
</organism>
<comment type="caution">
    <text evidence="2">The sequence shown here is derived from an EMBL/GenBank/DDBJ whole genome shotgun (WGS) entry which is preliminary data.</text>
</comment>
<keyword evidence="1" id="KW-0472">Membrane</keyword>
<feature type="transmembrane region" description="Helical" evidence="1">
    <location>
        <begin position="20"/>
        <end position="41"/>
    </location>
</feature>
<evidence type="ECO:0000313" key="3">
    <source>
        <dbReference type="Proteomes" id="UP000610862"/>
    </source>
</evidence>
<proteinExistence type="predicted"/>
<keyword evidence="1" id="KW-0812">Transmembrane</keyword>
<dbReference type="EMBL" id="JACRTA010000001">
    <property type="protein sequence ID" value="MBC8567650.1"/>
    <property type="molecule type" value="Genomic_DNA"/>
</dbReference>